<dbReference type="PANTHER" id="PTHR34985">
    <property type="entry name" value="SLR0554 PROTEIN"/>
    <property type="match status" value="1"/>
</dbReference>
<reference evidence="3" key="2">
    <citation type="submission" date="2022-01" db="EMBL/GenBank/DDBJ databases">
        <authorList>
            <person name="Zivanovic Y."/>
            <person name="Moreira D."/>
            <person name="Lopez-Garcia P."/>
        </authorList>
    </citation>
    <scope>NUCLEOTIDE SEQUENCE</scope>
    <source>
        <strain evidence="3">G9</strain>
    </source>
</reference>
<evidence type="ECO:0000259" key="1">
    <source>
        <dbReference type="Pfam" id="PF05272"/>
    </source>
</evidence>
<sequence>MLHPNLLNPNHYQEWDDSAVRAAIISRNVWTIIDPLELDQLLNLNSDRRWKHSDHLVPGWAVAGVDPFTGEQWRQGAQYKPDTPPLRDGKPQKYLSSKGYETAPLFLDMGTDYWKKVLETKYPIVICEGAKKAGAILSTGIAAAISIPGVWNGQTKGEIKETLKPFCGVGFLVYLCFDNDLLTKTSVQAALDRLGRLISVFGAVVKVIEIPPGELKGIDDYLASFDDRSGEMQKLLDSAQPFEQWREPFQKQKLTQERCKLAQRYEQAQEILGDRLRLNLLTTELELHGKPFDLDELQIQLALQHDLHIPDAQVTKILTSIGKTNAYSPVKDYLDRVFDEFGQDSAGFIDNLSDRYFGTDKPIYNSYIRKTLIAAVARAYQPGCKVDTALILKGPQSIGKSEFFKRLASPPWFDDSLGNLSDKDERLKLHKVWFVEWAELESVFKRRDLASVKSFLTSTSDLIRPPYGRTVQRFDRASVIVGSTNQDEFLADSTGNRRFLIIPCHQRINADLLQAERDLIWASAVLAYREGAPHWLSNEEQEESNQITQDYLLKDPWEDVILSYARMAQYVTTGEILDNVIHLDLERRTRGDEMRISGILKANGWTPKRLGAKKMRVWERK</sequence>
<keyword evidence="4" id="KW-1185">Reference proteome</keyword>
<feature type="domain" description="Virulence-associated protein E-like" evidence="1">
    <location>
        <begin position="348"/>
        <end position="550"/>
    </location>
</feature>
<accession>A0ABT6EVT1</accession>
<protein>
    <submittedName>
        <fullName evidence="3">DUF3854 domain-containing protein</fullName>
    </submittedName>
</protein>
<evidence type="ECO:0000259" key="2">
    <source>
        <dbReference type="Pfam" id="PF12965"/>
    </source>
</evidence>
<dbReference type="PANTHER" id="PTHR34985:SF1">
    <property type="entry name" value="SLR0554 PROTEIN"/>
    <property type="match status" value="1"/>
</dbReference>
<dbReference type="InterPro" id="IPR007936">
    <property type="entry name" value="VapE-like_dom"/>
</dbReference>
<dbReference type="Proteomes" id="UP001154265">
    <property type="component" value="Unassembled WGS sequence"/>
</dbReference>
<evidence type="ECO:0000313" key="3">
    <source>
        <dbReference type="EMBL" id="MDG2989497.1"/>
    </source>
</evidence>
<dbReference type="Pfam" id="PF12965">
    <property type="entry name" value="DUF3854"/>
    <property type="match status" value="1"/>
</dbReference>
<reference evidence="3" key="1">
    <citation type="journal article" date="2022" name="Genome Biol. Evol.">
        <title>A New Gene Family Diagnostic for Intracellular Biomineralization of Amorphous Ca Carbonates by Cyanobacteria.</title>
        <authorList>
            <person name="Benzerara K."/>
            <person name="Duprat E."/>
            <person name="Bitard-Feildel T."/>
            <person name="Caumes G."/>
            <person name="Cassier-Chauvat C."/>
            <person name="Chauvat F."/>
            <person name="Dezi M."/>
            <person name="Diop S.I."/>
            <person name="Gaschignard G."/>
            <person name="Gorgen S."/>
            <person name="Gugger M."/>
            <person name="Lopez-Garcia P."/>
            <person name="Millet M."/>
            <person name="Skouri-Panet F."/>
            <person name="Moreira D."/>
            <person name="Callebaut I."/>
        </authorList>
    </citation>
    <scope>NUCLEOTIDE SEQUENCE</scope>
    <source>
        <strain evidence="3">G9</strain>
    </source>
</reference>
<dbReference type="Gene3D" id="3.40.1360.10">
    <property type="match status" value="1"/>
</dbReference>
<comment type="caution">
    <text evidence="3">The sequence shown here is derived from an EMBL/GenBank/DDBJ whole genome shotgun (WGS) entry which is preliminary data.</text>
</comment>
<dbReference type="InterPro" id="IPR034154">
    <property type="entry name" value="TOPRIM_DnaG/twinkle"/>
</dbReference>
<proteinExistence type="predicted"/>
<gene>
    <name evidence="3" type="ORF">L3556_00905</name>
</gene>
<feature type="domain" description="DUF3854" evidence="2">
    <location>
        <begin position="113"/>
        <end position="224"/>
    </location>
</feature>
<dbReference type="EMBL" id="JAKKUT010000001">
    <property type="protein sequence ID" value="MDG2989497.1"/>
    <property type="molecule type" value="Genomic_DNA"/>
</dbReference>
<evidence type="ECO:0000313" key="4">
    <source>
        <dbReference type="Proteomes" id="UP001154265"/>
    </source>
</evidence>
<dbReference type="RefSeq" id="WP_277865420.1">
    <property type="nucleotide sequence ID" value="NZ_JAKKUT010000001.1"/>
</dbReference>
<dbReference type="InterPro" id="IPR024385">
    <property type="entry name" value="DUF3854"/>
</dbReference>
<dbReference type="CDD" id="cd01029">
    <property type="entry name" value="TOPRIM_primases"/>
    <property type="match status" value="1"/>
</dbReference>
<dbReference type="Pfam" id="PF05272">
    <property type="entry name" value="VapE-like_dom"/>
    <property type="match status" value="1"/>
</dbReference>
<name>A0ABT6EVT1_9SYNE</name>
<organism evidence="3 4">
    <name type="scientific">Candidatus Synechococcus calcipolaris G9</name>
    <dbReference type="NCBI Taxonomy" id="1497997"/>
    <lineage>
        <taxon>Bacteria</taxon>
        <taxon>Bacillati</taxon>
        <taxon>Cyanobacteriota</taxon>
        <taxon>Cyanophyceae</taxon>
        <taxon>Synechococcales</taxon>
        <taxon>Synechococcaceae</taxon>
        <taxon>Synechococcus</taxon>
    </lineage>
</organism>